<dbReference type="AlphaFoldDB" id="A0A914W262"/>
<dbReference type="CDD" id="cd02885">
    <property type="entry name" value="NUDIX_IPP_Isomerase"/>
    <property type="match status" value="1"/>
</dbReference>
<name>A0A914W262_9BILA</name>
<dbReference type="PANTHER" id="PTHR10885:SF0">
    <property type="entry name" value="ISOPENTENYL-DIPHOSPHATE DELTA-ISOMERASE"/>
    <property type="match status" value="1"/>
</dbReference>
<evidence type="ECO:0000256" key="8">
    <source>
        <dbReference type="ARBA" id="ARBA00022723"/>
    </source>
</evidence>
<evidence type="ECO:0000256" key="13">
    <source>
        <dbReference type="ARBA" id="ARBA00023229"/>
    </source>
</evidence>
<evidence type="ECO:0000256" key="9">
    <source>
        <dbReference type="ARBA" id="ARBA00022778"/>
    </source>
</evidence>
<evidence type="ECO:0000256" key="2">
    <source>
        <dbReference type="ARBA" id="ARBA00001946"/>
    </source>
</evidence>
<reference evidence="18" key="1">
    <citation type="submission" date="2022-11" db="UniProtKB">
        <authorList>
            <consortium name="WormBaseParasite"/>
        </authorList>
    </citation>
    <scope>IDENTIFICATION</scope>
</reference>
<keyword evidence="13" id="KW-0414">Isoprene biosynthesis</keyword>
<evidence type="ECO:0000256" key="14">
    <source>
        <dbReference type="ARBA" id="ARBA00023235"/>
    </source>
</evidence>
<dbReference type="GO" id="GO:0009240">
    <property type="term" value="P:isopentenyl diphosphate biosynthetic process"/>
    <property type="evidence" value="ECO:0007669"/>
    <property type="project" value="TreeGrafter"/>
</dbReference>
<dbReference type="EC" id="5.3.3.2" evidence="6"/>
<evidence type="ECO:0000256" key="10">
    <source>
        <dbReference type="ARBA" id="ARBA00022842"/>
    </source>
</evidence>
<keyword evidence="7" id="KW-0444">Lipid biosynthesis</keyword>
<keyword evidence="9" id="KW-0152">Cholesterol biosynthesis</keyword>
<evidence type="ECO:0000256" key="12">
    <source>
        <dbReference type="ARBA" id="ARBA00023098"/>
    </source>
</evidence>
<accession>A0A914W262</accession>
<keyword evidence="9" id="KW-0153">Cholesterol metabolism</keyword>
<sequence>MDVVRNSTDRRCTSARTCFYKRGSRDRSSEWQKLYTAIRTDDKSDLMNLIDEDGMRDSVLEYLSQVHMGMDQTTFLHETASRGSADMLRTLLDLDCDPTVKNAKGQVPYQVAMNRPIKQIFVEYRVEQSPDRWDWAKALIPLPVEKPVDVDPEREAAAAEKKRRQKQQKREREKVRKAEETKQRSEQEEQQRYLALSDREKRALAAERRMLQMSANTVAAGGAAVPPPIALSRCFQCAADITGKVPFEYSSNRFCSTSALPLLCSRMKRICVVTRSLFTTQIRNMLVTAQKIDPVQAKYMEEQCILVDESDRPISAASKRQCHSMDNIRAGGALHRAFSVFLFNSRRELLMQKRSLSKITFPSVWTNSCCSHPLFNAHEMDYEKAIGVRRAAQRKLVHELGFKAEQINLDDIHYMGRFLYKAESNDQWGEHELDYALVIRNFDAVPNLNPEEVAEIKYVNQKQLQDMIDESNKAGSQIRFSPWFSLLAKHAWLNDWWNNLDSLDSRKDATNIIKLH</sequence>
<dbReference type="PROSITE" id="PS51462">
    <property type="entry name" value="NUDIX"/>
    <property type="match status" value="1"/>
</dbReference>
<dbReference type="WBParaSite" id="PSAMB.scaffold2size251193.g763.t2">
    <property type="protein sequence ID" value="PSAMB.scaffold2size251193.g763.t2"/>
    <property type="gene ID" value="PSAMB.scaffold2size251193.g763"/>
</dbReference>
<keyword evidence="12" id="KW-0443">Lipid metabolism</keyword>
<keyword evidence="8" id="KW-0479">Metal-binding</keyword>
<comment type="cofactor">
    <cofactor evidence="2">
        <name>Mg(2+)</name>
        <dbReference type="ChEBI" id="CHEBI:18420"/>
    </cofactor>
</comment>
<evidence type="ECO:0000256" key="4">
    <source>
        <dbReference type="ARBA" id="ARBA00004826"/>
    </source>
</evidence>
<dbReference type="Proteomes" id="UP000887566">
    <property type="component" value="Unplaced"/>
</dbReference>
<dbReference type="Gene3D" id="1.25.40.20">
    <property type="entry name" value="Ankyrin repeat-containing domain"/>
    <property type="match status" value="1"/>
</dbReference>
<keyword evidence="14" id="KW-0413">Isomerase</keyword>
<feature type="compositionally biased region" description="Basic and acidic residues" evidence="15">
    <location>
        <begin position="168"/>
        <end position="193"/>
    </location>
</feature>
<dbReference type="Pfam" id="PF00293">
    <property type="entry name" value="NUDIX"/>
    <property type="match status" value="1"/>
</dbReference>
<feature type="region of interest" description="Disordered" evidence="15">
    <location>
        <begin position="151"/>
        <end position="193"/>
    </location>
</feature>
<keyword evidence="9" id="KW-0753">Steroid metabolism</keyword>
<comment type="pathway">
    <text evidence="4">Isoprenoid biosynthesis; dimethylallyl diphosphate biosynthesis; dimethylallyl diphosphate from isopentenyl diphosphate: step 1/1.</text>
</comment>
<dbReference type="InterPro" id="IPR000086">
    <property type="entry name" value="NUDIX_hydrolase_dom"/>
</dbReference>
<dbReference type="FunFam" id="3.90.79.10:FF:000012">
    <property type="entry name" value="Isopentenyl-diphosphate Delta-isomerase 1"/>
    <property type="match status" value="1"/>
</dbReference>
<dbReference type="SUPFAM" id="SSF48403">
    <property type="entry name" value="Ankyrin repeat"/>
    <property type="match status" value="1"/>
</dbReference>
<organism evidence="17 18">
    <name type="scientific">Plectus sambesii</name>
    <dbReference type="NCBI Taxonomy" id="2011161"/>
    <lineage>
        <taxon>Eukaryota</taxon>
        <taxon>Metazoa</taxon>
        <taxon>Ecdysozoa</taxon>
        <taxon>Nematoda</taxon>
        <taxon>Chromadorea</taxon>
        <taxon>Plectida</taxon>
        <taxon>Plectina</taxon>
        <taxon>Plectoidea</taxon>
        <taxon>Plectidae</taxon>
        <taxon>Plectus</taxon>
    </lineage>
</organism>
<evidence type="ECO:0000259" key="16">
    <source>
        <dbReference type="PROSITE" id="PS51462"/>
    </source>
</evidence>
<comment type="similarity">
    <text evidence="5">Belongs to the IPP isomerase type 1 family.</text>
</comment>
<evidence type="ECO:0000256" key="6">
    <source>
        <dbReference type="ARBA" id="ARBA00012057"/>
    </source>
</evidence>
<evidence type="ECO:0000256" key="15">
    <source>
        <dbReference type="SAM" id="MobiDB-lite"/>
    </source>
</evidence>
<protein>
    <recommendedName>
        <fullName evidence="6">isopentenyl-diphosphate Delta-isomerase</fullName>
        <ecNumber evidence="6">5.3.3.2</ecNumber>
    </recommendedName>
</protein>
<keyword evidence="9" id="KW-1207">Sterol metabolism</keyword>
<dbReference type="GO" id="GO:0046872">
    <property type="term" value="F:metal ion binding"/>
    <property type="evidence" value="ECO:0007669"/>
    <property type="project" value="UniProtKB-KW"/>
</dbReference>
<proteinExistence type="inferred from homology"/>
<keyword evidence="17" id="KW-1185">Reference proteome</keyword>
<dbReference type="InterPro" id="IPR015797">
    <property type="entry name" value="NUDIX_hydrolase-like_dom_sf"/>
</dbReference>
<dbReference type="InterPro" id="IPR036770">
    <property type="entry name" value="Ankyrin_rpt-contain_sf"/>
</dbReference>
<dbReference type="GO" id="GO:0004452">
    <property type="term" value="F:isopentenyl-diphosphate delta-isomerase activity"/>
    <property type="evidence" value="ECO:0007669"/>
    <property type="project" value="UniProtKB-EC"/>
</dbReference>
<dbReference type="SUPFAM" id="SSF55811">
    <property type="entry name" value="Nudix"/>
    <property type="match status" value="1"/>
</dbReference>
<keyword evidence="9" id="KW-0756">Sterol biosynthesis</keyword>
<keyword evidence="10" id="KW-0460">Magnesium</keyword>
<dbReference type="Gene3D" id="3.90.79.10">
    <property type="entry name" value="Nucleoside Triphosphate Pyrophosphohydrolase"/>
    <property type="match status" value="1"/>
</dbReference>
<comment type="catalytic activity">
    <reaction evidence="1">
        <text>isopentenyl diphosphate = dimethylallyl diphosphate</text>
        <dbReference type="Rhea" id="RHEA:23284"/>
        <dbReference type="ChEBI" id="CHEBI:57623"/>
        <dbReference type="ChEBI" id="CHEBI:128769"/>
        <dbReference type="EC" id="5.3.3.2"/>
    </reaction>
</comment>
<evidence type="ECO:0000256" key="3">
    <source>
        <dbReference type="ARBA" id="ARBA00003951"/>
    </source>
</evidence>
<keyword evidence="11" id="KW-0752">Steroid biosynthesis</keyword>
<evidence type="ECO:0000256" key="11">
    <source>
        <dbReference type="ARBA" id="ARBA00022955"/>
    </source>
</evidence>
<dbReference type="GO" id="GO:0005737">
    <property type="term" value="C:cytoplasm"/>
    <property type="evidence" value="ECO:0007669"/>
    <property type="project" value="TreeGrafter"/>
</dbReference>
<feature type="compositionally biased region" description="Basic and acidic residues" evidence="15">
    <location>
        <begin position="151"/>
        <end position="160"/>
    </location>
</feature>
<dbReference type="InterPro" id="IPR011876">
    <property type="entry name" value="IsopentenylPP_isomerase_typ1"/>
</dbReference>
<dbReference type="GO" id="GO:0006695">
    <property type="term" value="P:cholesterol biosynthetic process"/>
    <property type="evidence" value="ECO:0007669"/>
    <property type="project" value="UniProtKB-KW"/>
</dbReference>
<evidence type="ECO:0000313" key="17">
    <source>
        <dbReference type="Proteomes" id="UP000887566"/>
    </source>
</evidence>
<dbReference type="NCBIfam" id="TIGR02150">
    <property type="entry name" value="IPP_isom_1"/>
    <property type="match status" value="1"/>
</dbReference>
<dbReference type="PANTHER" id="PTHR10885">
    <property type="entry name" value="ISOPENTENYL-DIPHOSPHATE DELTA-ISOMERASE"/>
    <property type="match status" value="1"/>
</dbReference>
<evidence type="ECO:0000256" key="5">
    <source>
        <dbReference type="ARBA" id="ARBA00007579"/>
    </source>
</evidence>
<feature type="domain" description="Nudix hydrolase" evidence="16">
    <location>
        <begin position="333"/>
        <end position="486"/>
    </location>
</feature>
<evidence type="ECO:0000313" key="18">
    <source>
        <dbReference type="WBParaSite" id="PSAMB.scaffold2size251193.g763.t2"/>
    </source>
</evidence>
<comment type="function">
    <text evidence="3">Catalyzes the 1,3-allylic rearrangement of the homoallylic substrate isopentenyl (IPP) to its highly electrophilic allylic isomer, dimethylallyl diphosphate (DMAPP).</text>
</comment>
<evidence type="ECO:0000256" key="7">
    <source>
        <dbReference type="ARBA" id="ARBA00022516"/>
    </source>
</evidence>
<evidence type="ECO:0000256" key="1">
    <source>
        <dbReference type="ARBA" id="ARBA00000374"/>
    </source>
</evidence>